<evidence type="ECO:0000313" key="2">
    <source>
        <dbReference type="EMBL" id="CAE8638232.1"/>
    </source>
</evidence>
<evidence type="ECO:0000313" key="3">
    <source>
        <dbReference type="Proteomes" id="UP000626109"/>
    </source>
</evidence>
<gene>
    <name evidence="2" type="ORF">PGLA2088_LOCUS1806</name>
</gene>
<dbReference type="Proteomes" id="UP000626109">
    <property type="component" value="Unassembled WGS sequence"/>
</dbReference>
<feature type="compositionally biased region" description="Polar residues" evidence="1">
    <location>
        <begin position="33"/>
        <end position="45"/>
    </location>
</feature>
<feature type="region of interest" description="Disordered" evidence="1">
    <location>
        <begin position="33"/>
        <end position="52"/>
    </location>
</feature>
<comment type="caution">
    <text evidence="2">The sequence shown here is derived from an EMBL/GenBank/DDBJ whole genome shotgun (WGS) entry which is preliminary data.</text>
</comment>
<organism evidence="2 3">
    <name type="scientific">Polarella glacialis</name>
    <name type="common">Dinoflagellate</name>
    <dbReference type="NCBI Taxonomy" id="89957"/>
    <lineage>
        <taxon>Eukaryota</taxon>
        <taxon>Sar</taxon>
        <taxon>Alveolata</taxon>
        <taxon>Dinophyceae</taxon>
        <taxon>Suessiales</taxon>
        <taxon>Suessiaceae</taxon>
        <taxon>Polarella</taxon>
    </lineage>
</organism>
<proteinExistence type="predicted"/>
<evidence type="ECO:0000256" key="1">
    <source>
        <dbReference type="SAM" id="MobiDB-lite"/>
    </source>
</evidence>
<reference evidence="2" key="1">
    <citation type="submission" date="2021-02" db="EMBL/GenBank/DDBJ databases">
        <authorList>
            <person name="Dougan E. K."/>
            <person name="Rhodes N."/>
            <person name="Thang M."/>
            <person name="Chan C."/>
        </authorList>
    </citation>
    <scope>NUCLEOTIDE SEQUENCE</scope>
</reference>
<dbReference type="EMBL" id="CAJNNW010001415">
    <property type="protein sequence ID" value="CAE8638232.1"/>
    <property type="molecule type" value="Genomic_DNA"/>
</dbReference>
<dbReference type="AlphaFoldDB" id="A0A813HKI7"/>
<sequence length="228" mass="25047">MQMAQSYYPMPTVPIPGVTSGMIPSGMNYEKLPSSSHMTLPNSRAPQPGPRPLQQWVREQPNARHGHAIGFEVGTPVRICHLVSRDMSRYNGLIGDITATHTVDGSNGTSEFLFDVRCPCQGEGQGPPSNVQRDPAHSRVPYSAMSKMGAIANRRKMAPLFGVTEMEAEAPEDNLRVPPFFLLSRLPSEKFEALGASEDSHPPLSDEQQCEPFVRSASAILNNYSHYL</sequence>
<protein>
    <submittedName>
        <fullName evidence="2">Uncharacterized protein</fullName>
    </submittedName>
</protein>
<accession>A0A813HKI7</accession>
<name>A0A813HKI7_POLGL</name>